<reference evidence="1" key="2">
    <citation type="journal article" date="2015" name="Data Brief">
        <title>Shoot transcriptome of the giant reed, Arundo donax.</title>
        <authorList>
            <person name="Barrero R.A."/>
            <person name="Guerrero F.D."/>
            <person name="Moolhuijzen P."/>
            <person name="Goolsby J.A."/>
            <person name="Tidwell J."/>
            <person name="Bellgard S.E."/>
            <person name="Bellgard M.I."/>
        </authorList>
    </citation>
    <scope>NUCLEOTIDE SEQUENCE</scope>
    <source>
        <tissue evidence="1">Shoot tissue taken approximately 20 cm above the soil surface</tissue>
    </source>
</reference>
<reference evidence="1" key="1">
    <citation type="submission" date="2014-09" db="EMBL/GenBank/DDBJ databases">
        <authorList>
            <person name="Magalhaes I.L.F."/>
            <person name="Oliveira U."/>
            <person name="Santos F.R."/>
            <person name="Vidigal T.H.D.A."/>
            <person name="Brescovit A.D."/>
            <person name="Santos A.J."/>
        </authorList>
    </citation>
    <scope>NUCLEOTIDE SEQUENCE</scope>
    <source>
        <tissue evidence="1">Shoot tissue taken approximately 20 cm above the soil surface</tissue>
    </source>
</reference>
<accession>A0A0A8Z688</accession>
<sequence>MLVGEGELGAARGGEARRRGVGAAELRGPCGELHQC</sequence>
<proteinExistence type="predicted"/>
<protein>
    <submittedName>
        <fullName evidence="1">Uncharacterized protein</fullName>
    </submittedName>
</protein>
<dbReference type="AlphaFoldDB" id="A0A0A8Z688"/>
<dbReference type="EMBL" id="GBRH01267528">
    <property type="protein sequence ID" value="JAD30367.1"/>
    <property type="molecule type" value="Transcribed_RNA"/>
</dbReference>
<name>A0A0A8Z688_ARUDO</name>
<organism evidence="1">
    <name type="scientific">Arundo donax</name>
    <name type="common">Giant reed</name>
    <name type="synonym">Donax arundinaceus</name>
    <dbReference type="NCBI Taxonomy" id="35708"/>
    <lineage>
        <taxon>Eukaryota</taxon>
        <taxon>Viridiplantae</taxon>
        <taxon>Streptophyta</taxon>
        <taxon>Embryophyta</taxon>
        <taxon>Tracheophyta</taxon>
        <taxon>Spermatophyta</taxon>
        <taxon>Magnoliopsida</taxon>
        <taxon>Liliopsida</taxon>
        <taxon>Poales</taxon>
        <taxon>Poaceae</taxon>
        <taxon>PACMAD clade</taxon>
        <taxon>Arundinoideae</taxon>
        <taxon>Arundineae</taxon>
        <taxon>Arundo</taxon>
    </lineage>
</organism>
<evidence type="ECO:0000313" key="1">
    <source>
        <dbReference type="EMBL" id="JAD30367.1"/>
    </source>
</evidence>